<name>G0USC4_TRYCI</name>
<accession>G0USC4</accession>
<dbReference type="EMBL" id="HE575321">
    <property type="protein sequence ID" value="CCC92287.1"/>
    <property type="molecule type" value="Genomic_DNA"/>
</dbReference>
<dbReference type="AlphaFoldDB" id="G0USC4"/>
<feature type="region of interest" description="Disordered" evidence="1">
    <location>
        <begin position="1"/>
        <end position="62"/>
    </location>
</feature>
<gene>
    <name evidence="2" type="ORF">TCIL3000_8_5090</name>
</gene>
<protein>
    <submittedName>
        <fullName evidence="2">Uncharacterized protein</fullName>
    </submittedName>
</protein>
<organism evidence="2">
    <name type="scientific">Trypanosoma congolense (strain IL3000)</name>
    <dbReference type="NCBI Taxonomy" id="1068625"/>
    <lineage>
        <taxon>Eukaryota</taxon>
        <taxon>Discoba</taxon>
        <taxon>Euglenozoa</taxon>
        <taxon>Kinetoplastea</taxon>
        <taxon>Metakinetoplastina</taxon>
        <taxon>Trypanosomatida</taxon>
        <taxon>Trypanosomatidae</taxon>
        <taxon>Trypanosoma</taxon>
        <taxon>Nannomonas</taxon>
    </lineage>
</organism>
<sequence length="124" mass="14242">MHDETRQTSSLANSRETENQSPAGSPAPYPSRSPIKRTEPKPNKRVTLHLPKRSTYFRPQRPRNIHSLTVVLRTPLNPPPSQLQPRRLPRSHLQQIKRGVAFKGKKSTNYPPRLFFTSAKKKTN</sequence>
<feature type="region of interest" description="Disordered" evidence="1">
    <location>
        <begin position="104"/>
        <end position="124"/>
    </location>
</feature>
<evidence type="ECO:0000313" key="2">
    <source>
        <dbReference type="EMBL" id="CCC92287.1"/>
    </source>
</evidence>
<evidence type="ECO:0000256" key="1">
    <source>
        <dbReference type="SAM" id="MobiDB-lite"/>
    </source>
</evidence>
<proteinExistence type="predicted"/>
<feature type="compositionally biased region" description="Basic residues" evidence="1">
    <location>
        <begin position="43"/>
        <end position="52"/>
    </location>
</feature>
<reference evidence="2" key="1">
    <citation type="journal article" date="2012" name="Proc. Natl. Acad. Sci. U.S.A.">
        <title>Antigenic diversity is generated by distinct evolutionary mechanisms in African trypanosome species.</title>
        <authorList>
            <person name="Jackson A.P."/>
            <person name="Berry A."/>
            <person name="Aslett M."/>
            <person name="Allison H.C."/>
            <person name="Burton P."/>
            <person name="Vavrova-Anderson J."/>
            <person name="Brown R."/>
            <person name="Browne H."/>
            <person name="Corton N."/>
            <person name="Hauser H."/>
            <person name="Gamble J."/>
            <person name="Gilderthorp R."/>
            <person name="Marcello L."/>
            <person name="McQuillan J."/>
            <person name="Otto T.D."/>
            <person name="Quail M.A."/>
            <person name="Sanders M.J."/>
            <person name="van Tonder A."/>
            <person name="Ginger M.L."/>
            <person name="Field M.C."/>
            <person name="Barry J.D."/>
            <person name="Hertz-Fowler C."/>
            <person name="Berriman M."/>
        </authorList>
    </citation>
    <scope>NUCLEOTIDE SEQUENCE</scope>
    <source>
        <strain evidence="2">IL3000</strain>
    </source>
</reference>
<feature type="compositionally biased region" description="Polar residues" evidence="1">
    <location>
        <begin position="7"/>
        <end position="23"/>
    </location>
</feature>